<reference evidence="3 4" key="1">
    <citation type="submission" date="2019-03" db="EMBL/GenBank/DDBJ databases">
        <title>Bacillus niacini sp. nov. a Nicotinate-Metabolizing Mesophile Isolated from Soil.</title>
        <authorList>
            <person name="Zhang G."/>
        </authorList>
    </citation>
    <scope>NUCLEOTIDE SEQUENCE [LARGE SCALE GENOMIC DNA]</scope>
    <source>
        <strain evidence="3 4">WN066</strain>
    </source>
</reference>
<keyword evidence="2" id="KW-0812">Transmembrane</keyword>
<sequence>MKIHNTDIDKKKSFKYKEATKMNKKKFTSWSVSFASLAFVAGMISYLGINKDTINKTTATTQAQVTTQSPTQSGSSSITYELPNRNRISDSKQSNTQSVSQDQSFSQHGGFDTTTGGT</sequence>
<proteinExistence type="predicted"/>
<name>A0A4R5VIS8_9BACI</name>
<comment type="caution">
    <text evidence="3">The sequence shown here is derived from an EMBL/GenBank/DDBJ whole genome shotgun (WGS) entry which is preliminary data.</text>
</comment>
<dbReference type="EMBL" id="SMYO01000030">
    <property type="protein sequence ID" value="TDK55419.1"/>
    <property type="molecule type" value="Genomic_DNA"/>
</dbReference>
<dbReference type="RefSeq" id="WP_133340033.1">
    <property type="nucleotide sequence ID" value="NZ_SMYO01000030.1"/>
</dbReference>
<feature type="region of interest" description="Disordered" evidence="1">
    <location>
        <begin position="61"/>
        <end position="118"/>
    </location>
</feature>
<gene>
    <name evidence="3" type="ORF">E2K98_28135</name>
</gene>
<organism evidence="3 4">
    <name type="scientific">Bacillus salipaludis</name>
    <dbReference type="NCBI Taxonomy" id="2547811"/>
    <lineage>
        <taxon>Bacteria</taxon>
        <taxon>Bacillati</taxon>
        <taxon>Bacillota</taxon>
        <taxon>Bacilli</taxon>
        <taxon>Bacillales</taxon>
        <taxon>Bacillaceae</taxon>
        <taxon>Bacillus</taxon>
    </lineage>
</organism>
<keyword evidence="2" id="KW-1133">Transmembrane helix</keyword>
<feature type="transmembrane region" description="Helical" evidence="2">
    <location>
        <begin position="27"/>
        <end position="49"/>
    </location>
</feature>
<evidence type="ECO:0000256" key="1">
    <source>
        <dbReference type="SAM" id="MobiDB-lite"/>
    </source>
</evidence>
<accession>A0A4R5VIS8</accession>
<protein>
    <submittedName>
        <fullName evidence="3">Uncharacterized protein</fullName>
    </submittedName>
</protein>
<feature type="compositionally biased region" description="Low complexity" evidence="1">
    <location>
        <begin position="61"/>
        <end position="77"/>
    </location>
</feature>
<evidence type="ECO:0000313" key="4">
    <source>
        <dbReference type="Proteomes" id="UP000295132"/>
    </source>
</evidence>
<keyword evidence="2" id="KW-0472">Membrane</keyword>
<evidence type="ECO:0000256" key="2">
    <source>
        <dbReference type="SAM" id="Phobius"/>
    </source>
</evidence>
<evidence type="ECO:0000313" key="3">
    <source>
        <dbReference type="EMBL" id="TDK55419.1"/>
    </source>
</evidence>
<dbReference type="Proteomes" id="UP000295132">
    <property type="component" value="Unassembled WGS sequence"/>
</dbReference>
<dbReference type="AlphaFoldDB" id="A0A4R5VIS8"/>
<feature type="compositionally biased region" description="Polar residues" evidence="1">
    <location>
        <begin position="91"/>
        <end position="118"/>
    </location>
</feature>